<dbReference type="SUPFAM" id="SSF117070">
    <property type="entry name" value="LEA14-like"/>
    <property type="match status" value="1"/>
</dbReference>
<evidence type="ECO:0000313" key="1">
    <source>
        <dbReference type="EMBL" id="RXF67362.1"/>
    </source>
</evidence>
<reference evidence="1 2" key="1">
    <citation type="submission" date="2018-12" db="EMBL/GenBank/DDBJ databases">
        <title>The Draft Genome Sequence of the Soil Bacterium Pedobacter tournemirensis R1.</title>
        <authorList>
            <person name="He J."/>
        </authorList>
    </citation>
    <scope>NUCLEOTIDE SEQUENCE [LARGE SCALE GENOMIC DNA]</scope>
    <source>
        <strain evidence="1 2">R1</strain>
    </source>
</reference>
<comment type="caution">
    <text evidence="1">The sequence shown here is derived from an EMBL/GenBank/DDBJ whole genome shotgun (WGS) entry which is preliminary data.</text>
</comment>
<evidence type="ECO:0000313" key="2">
    <source>
        <dbReference type="Proteomes" id="UP000290848"/>
    </source>
</evidence>
<dbReference type="EMBL" id="RXOC01000018">
    <property type="protein sequence ID" value="RXF67362.1"/>
    <property type="molecule type" value="Genomic_DNA"/>
</dbReference>
<dbReference type="Proteomes" id="UP000290848">
    <property type="component" value="Unassembled WGS sequence"/>
</dbReference>
<dbReference type="InterPro" id="IPR013783">
    <property type="entry name" value="Ig-like_fold"/>
</dbReference>
<name>A0A4V1KHJ0_9SPHI</name>
<dbReference type="AlphaFoldDB" id="A0A4V1KHJ0"/>
<accession>A0A4V1KHJ0</accession>
<protein>
    <recommendedName>
        <fullName evidence="3">Late embryogenesis abundant protein LEA-2 subgroup domain-containing protein</fullName>
    </recommendedName>
</protein>
<organism evidence="1 2">
    <name type="scientific">Arcticibacter tournemirensis</name>
    <dbReference type="NCBI Taxonomy" id="699437"/>
    <lineage>
        <taxon>Bacteria</taxon>
        <taxon>Pseudomonadati</taxon>
        <taxon>Bacteroidota</taxon>
        <taxon>Sphingobacteriia</taxon>
        <taxon>Sphingobacteriales</taxon>
        <taxon>Sphingobacteriaceae</taxon>
        <taxon>Arcticibacter</taxon>
    </lineage>
</organism>
<sequence>MQYIKKLLFLFLSLILLHSCGIDSQVKRLKALEGCTYSIVSADSVYLANTDISRLIRKKGFALSGAPAVAFGFMQQALPLKALLRMKIENPGKDEAGINEFDYKIMLKGVELTRGSYNRKIVIAPEGGTADVALKIDSELYPILSNPEYQKAVTEFLSSEEERKTIITLMIKPSFTIGNEKVSYPGYIDINKAVSNKQLLSFLGESAKL</sequence>
<evidence type="ECO:0008006" key="3">
    <source>
        <dbReference type="Google" id="ProtNLM"/>
    </source>
</evidence>
<proteinExistence type="predicted"/>
<dbReference type="RefSeq" id="WP_128771165.1">
    <property type="nucleotide sequence ID" value="NZ_RXOC01000018.1"/>
</dbReference>
<gene>
    <name evidence="1" type="ORF">EKH83_19630</name>
</gene>
<dbReference type="Gene3D" id="2.60.40.10">
    <property type="entry name" value="Immunoglobulins"/>
    <property type="match status" value="1"/>
</dbReference>